<feature type="region of interest" description="Disordered" evidence="1">
    <location>
        <begin position="92"/>
        <end position="113"/>
    </location>
</feature>
<gene>
    <name evidence="2" type="ORF">CDAR_303321</name>
</gene>
<sequence>MPFSAGSDGPECYLPRHHGNRKHIPSIYGRLLPMSRSTIPPLIVPPIARFYTDKTRLMPFIEKKARSNGAAEFRRRYIKVCPVCRNRDNSVKGRPLTSNERHAQTISIKTPHF</sequence>
<reference evidence="2 3" key="1">
    <citation type="submission" date="2021-06" db="EMBL/GenBank/DDBJ databases">
        <title>Caerostris darwini draft genome.</title>
        <authorList>
            <person name="Kono N."/>
            <person name="Arakawa K."/>
        </authorList>
    </citation>
    <scope>NUCLEOTIDE SEQUENCE [LARGE SCALE GENOMIC DNA]</scope>
</reference>
<feature type="compositionally biased region" description="Polar residues" evidence="1">
    <location>
        <begin position="104"/>
        <end position="113"/>
    </location>
</feature>
<evidence type="ECO:0000313" key="3">
    <source>
        <dbReference type="Proteomes" id="UP001054837"/>
    </source>
</evidence>
<feature type="region of interest" description="Disordered" evidence="1">
    <location>
        <begin position="1"/>
        <end position="20"/>
    </location>
</feature>
<organism evidence="2 3">
    <name type="scientific">Caerostris darwini</name>
    <dbReference type="NCBI Taxonomy" id="1538125"/>
    <lineage>
        <taxon>Eukaryota</taxon>
        <taxon>Metazoa</taxon>
        <taxon>Ecdysozoa</taxon>
        <taxon>Arthropoda</taxon>
        <taxon>Chelicerata</taxon>
        <taxon>Arachnida</taxon>
        <taxon>Araneae</taxon>
        <taxon>Araneomorphae</taxon>
        <taxon>Entelegynae</taxon>
        <taxon>Araneoidea</taxon>
        <taxon>Araneidae</taxon>
        <taxon>Caerostris</taxon>
    </lineage>
</organism>
<dbReference type="AlphaFoldDB" id="A0AAV4MZ06"/>
<protein>
    <submittedName>
        <fullName evidence="2">Uncharacterized protein</fullName>
    </submittedName>
</protein>
<dbReference type="EMBL" id="BPLQ01001046">
    <property type="protein sequence ID" value="GIX77710.1"/>
    <property type="molecule type" value="Genomic_DNA"/>
</dbReference>
<comment type="caution">
    <text evidence="2">The sequence shown here is derived from an EMBL/GenBank/DDBJ whole genome shotgun (WGS) entry which is preliminary data.</text>
</comment>
<dbReference type="Proteomes" id="UP001054837">
    <property type="component" value="Unassembled WGS sequence"/>
</dbReference>
<evidence type="ECO:0000313" key="2">
    <source>
        <dbReference type="EMBL" id="GIX77710.1"/>
    </source>
</evidence>
<proteinExistence type="predicted"/>
<name>A0AAV4MZ06_9ARAC</name>
<evidence type="ECO:0000256" key="1">
    <source>
        <dbReference type="SAM" id="MobiDB-lite"/>
    </source>
</evidence>
<accession>A0AAV4MZ06</accession>
<keyword evidence="3" id="KW-1185">Reference proteome</keyword>